<feature type="domain" description="SAICAR synthetase/ADE2 N-terminal" evidence="9">
    <location>
        <begin position="16"/>
        <end position="266"/>
    </location>
</feature>
<dbReference type="OrthoDB" id="9801549at2"/>
<evidence type="ECO:0000256" key="8">
    <source>
        <dbReference type="HAMAP-Rule" id="MF_00137"/>
    </source>
</evidence>
<dbReference type="InterPro" id="IPR028923">
    <property type="entry name" value="SAICAR_synt/ADE2_N"/>
</dbReference>
<dbReference type="InterPro" id="IPR018236">
    <property type="entry name" value="SAICAR_synthetase_CS"/>
</dbReference>
<dbReference type="SUPFAM" id="SSF56104">
    <property type="entry name" value="SAICAR synthase-like"/>
    <property type="match status" value="1"/>
</dbReference>
<comment type="caution">
    <text evidence="10">The sequence shown here is derived from an EMBL/GenBank/DDBJ whole genome shotgun (WGS) entry which is preliminary data.</text>
</comment>
<keyword evidence="3 8" id="KW-0436">Ligase</keyword>
<dbReference type="UniPathway" id="UPA00074">
    <property type="reaction ID" value="UER00131"/>
</dbReference>
<evidence type="ECO:0000256" key="6">
    <source>
        <dbReference type="ARBA" id="ARBA00022840"/>
    </source>
</evidence>
<protein>
    <recommendedName>
        <fullName evidence="8">Phosphoribosylaminoimidazole-succinocarboxamide synthase</fullName>
        <ecNumber evidence="8">6.3.2.6</ecNumber>
    </recommendedName>
    <alternativeName>
        <fullName evidence="8">SAICAR synthetase</fullName>
    </alternativeName>
</protein>
<dbReference type="CDD" id="cd01414">
    <property type="entry name" value="SAICAR_synt_Sc"/>
    <property type="match status" value="1"/>
</dbReference>
<dbReference type="GO" id="GO:0004639">
    <property type="term" value="F:phosphoribosylaminoimidazolesuccinocarboxamide synthase activity"/>
    <property type="evidence" value="ECO:0007669"/>
    <property type="project" value="UniProtKB-UniRule"/>
</dbReference>
<dbReference type="InterPro" id="IPR001636">
    <property type="entry name" value="SAICAR_synth"/>
</dbReference>
<dbReference type="PANTHER" id="PTHR43700">
    <property type="entry name" value="PHOSPHORIBOSYLAMINOIMIDAZOLE-SUCCINOCARBOXAMIDE SYNTHASE"/>
    <property type="match status" value="1"/>
</dbReference>
<dbReference type="PANTHER" id="PTHR43700:SF1">
    <property type="entry name" value="PHOSPHORIBOSYLAMINOIMIDAZOLE-SUCCINOCARBOXAMIDE SYNTHASE"/>
    <property type="match status" value="1"/>
</dbReference>
<evidence type="ECO:0000256" key="1">
    <source>
        <dbReference type="ARBA" id="ARBA00004672"/>
    </source>
</evidence>
<evidence type="ECO:0000256" key="2">
    <source>
        <dbReference type="ARBA" id="ARBA00010190"/>
    </source>
</evidence>
<dbReference type="Gene3D" id="3.30.470.20">
    <property type="entry name" value="ATP-grasp fold, B domain"/>
    <property type="match status" value="1"/>
</dbReference>
<gene>
    <name evidence="8" type="primary">purC</name>
    <name evidence="10" type="ORF">EDC39_10536</name>
</gene>
<proteinExistence type="inferred from homology"/>
<evidence type="ECO:0000259" key="9">
    <source>
        <dbReference type="Pfam" id="PF01259"/>
    </source>
</evidence>
<keyword evidence="5 8" id="KW-0658">Purine biosynthesis</keyword>
<organism evidence="10 11">
    <name type="scientific">Geothermobacter ehrlichii</name>
    <dbReference type="NCBI Taxonomy" id="213224"/>
    <lineage>
        <taxon>Bacteria</taxon>
        <taxon>Pseudomonadati</taxon>
        <taxon>Thermodesulfobacteriota</taxon>
        <taxon>Desulfuromonadia</taxon>
        <taxon>Desulfuromonadales</taxon>
        <taxon>Geothermobacteraceae</taxon>
        <taxon>Geothermobacter</taxon>
    </lineage>
</organism>
<keyword evidence="4 8" id="KW-0547">Nucleotide-binding</keyword>
<dbReference type="HAMAP" id="MF_00137">
    <property type="entry name" value="SAICAR_synth"/>
    <property type="match status" value="1"/>
</dbReference>
<dbReference type="PROSITE" id="PS01057">
    <property type="entry name" value="SAICAR_SYNTHETASE_1"/>
    <property type="match status" value="1"/>
</dbReference>
<evidence type="ECO:0000313" key="10">
    <source>
        <dbReference type="EMBL" id="TYO98674.1"/>
    </source>
</evidence>
<dbReference type="EC" id="6.3.2.6" evidence="8"/>
<name>A0A5D3WJZ9_9BACT</name>
<evidence type="ECO:0000256" key="4">
    <source>
        <dbReference type="ARBA" id="ARBA00022741"/>
    </source>
</evidence>
<evidence type="ECO:0000313" key="11">
    <source>
        <dbReference type="Proteomes" id="UP000324159"/>
    </source>
</evidence>
<sequence length="296" mass="33542">MSQVLMQSNCPDLKLVNRGKVRDIYDLGEHLLIVTSDRISAFDVIMDQGIPDKGRVLTAISAFWFERMTDLVPNHIVSTDFDSFPEQVKAYRDQLEGRSMLVRKAEPLPVECIVRGYVSGSGWKDYQATGAICGIRLPEGLQQSDRLAEPIFTPSTKAEIGEHDENIPFSRAVELCGDQIANRVRDLSIEIYKRARDYADGKGLIIADTKFEFGLCDGKLIWIDEALTPDSSRFWPKDQYRPGGPQPSFDKQFLRDYLETLDWGKVAPPPPLPDEIVEKTAEKYREALFRLTGIRL</sequence>
<dbReference type="Proteomes" id="UP000324159">
    <property type="component" value="Unassembled WGS sequence"/>
</dbReference>
<dbReference type="Pfam" id="PF01259">
    <property type="entry name" value="SAICAR_synt"/>
    <property type="match status" value="1"/>
</dbReference>
<dbReference type="PROSITE" id="PS01058">
    <property type="entry name" value="SAICAR_SYNTHETASE_2"/>
    <property type="match status" value="1"/>
</dbReference>
<dbReference type="EMBL" id="VNIB01000005">
    <property type="protein sequence ID" value="TYO98674.1"/>
    <property type="molecule type" value="Genomic_DNA"/>
</dbReference>
<dbReference type="NCBIfam" id="TIGR00081">
    <property type="entry name" value="purC"/>
    <property type="match status" value="1"/>
</dbReference>
<dbReference type="RefSeq" id="WP_148895615.1">
    <property type="nucleotide sequence ID" value="NZ_VNIB01000005.1"/>
</dbReference>
<dbReference type="FunFam" id="3.30.200.20:FF:000392">
    <property type="entry name" value="Phosphoribosylaminoimidazole-succinocarboxamide synthase"/>
    <property type="match status" value="1"/>
</dbReference>
<keyword evidence="11" id="KW-1185">Reference proteome</keyword>
<keyword evidence="6 8" id="KW-0067">ATP-binding</keyword>
<evidence type="ECO:0000256" key="3">
    <source>
        <dbReference type="ARBA" id="ARBA00022598"/>
    </source>
</evidence>
<comment type="similarity">
    <text evidence="2 8">Belongs to the SAICAR synthetase family.</text>
</comment>
<dbReference type="NCBIfam" id="NF010568">
    <property type="entry name" value="PRK13961.1"/>
    <property type="match status" value="1"/>
</dbReference>
<comment type="pathway">
    <text evidence="1 8">Purine metabolism; IMP biosynthesis via de novo pathway; 5-amino-1-(5-phospho-D-ribosyl)imidazole-4-carboxamide from 5-amino-1-(5-phospho-D-ribosyl)imidazole-4-carboxylate: step 1/2.</text>
</comment>
<dbReference type="AlphaFoldDB" id="A0A5D3WJZ9"/>
<dbReference type="GO" id="GO:0005524">
    <property type="term" value="F:ATP binding"/>
    <property type="evidence" value="ECO:0007669"/>
    <property type="project" value="UniProtKB-KW"/>
</dbReference>
<dbReference type="FunFam" id="3.30.470.20:FF:000015">
    <property type="entry name" value="Phosphoribosylaminoimidazole-succinocarboxamide synthase"/>
    <property type="match status" value="1"/>
</dbReference>
<dbReference type="GO" id="GO:0006189">
    <property type="term" value="P:'de novo' IMP biosynthetic process"/>
    <property type="evidence" value="ECO:0007669"/>
    <property type="project" value="UniProtKB-UniRule"/>
</dbReference>
<accession>A0A5D3WJZ9</accession>
<comment type="catalytic activity">
    <reaction evidence="7 8">
        <text>5-amino-1-(5-phospho-D-ribosyl)imidazole-4-carboxylate + L-aspartate + ATP = (2S)-2-[5-amino-1-(5-phospho-beta-D-ribosyl)imidazole-4-carboxamido]succinate + ADP + phosphate + 2 H(+)</text>
        <dbReference type="Rhea" id="RHEA:22628"/>
        <dbReference type="ChEBI" id="CHEBI:15378"/>
        <dbReference type="ChEBI" id="CHEBI:29991"/>
        <dbReference type="ChEBI" id="CHEBI:30616"/>
        <dbReference type="ChEBI" id="CHEBI:43474"/>
        <dbReference type="ChEBI" id="CHEBI:58443"/>
        <dbReference type="ChEBI" id="CHEBI:77657"/>
        <dbReference type="ChEBI" id="CHEBI:456216"/>
        <dbReference type="EC" id="6.3.2.6"/>
    </reaction>
</comment>
<dbReference type="GO" id="GO:0005737">
    <property type="term" value="C:cytoplasm"/>
    <property type="evidence" value="ECO:0007669"/>
    <property type="project" value="TreeGrafter"/>
</dbReference>
<dbReference type="Gene3D" id="3.30.200.20">
    <property type="entry name" value="Phosphorylase Kinase, domain 1"/>
    <property type="match status" value="1"/>
</dbReference>
<evidence type="ECO:0000256" key="7">
    <source>
        <dbReference type="ARBA" id="ARBA00048475"/>
    </source>
</evidence>
<evidence type="ECO:0000256" key="5">
    <source>
        <dbReference type="ARBA" id="ARBA00022755"/>
    </source>
</evidence>
<reference evidence="10 11" key="1">
    <citation type="submission" date="2019-07" db="EMBL/GenBank/DDBJ databases">
        <title>Genomic Encyclopedia of Type Strains, Phase IV (KMG-IV): sequencing the most valuable type-strain genomes for metagenomic binning, comparative biology and taxonomic classification.</title>
        <authorList>
            <person name="Goeker M."/>
        </authorList>
    </citation>
    <scope>NUCLEOTIDE SEQUENCE [LARGE SCALE GENOMIC DNA]</scope>
    <source>
        <strain evidence="10 11">SS015</strain>
    </source>
</reference>